<evidence type="ECO:0000313" key="4">
    <source>
        <dbReference type="Proteomes" id="UP000800094"/>
    </source>
</evidence>
<dbReference type="SMART" id="SM00535">
    <property type="entry name" value="RIBOc"/>
    <property type="match status" value="1"/>
</dbReference>
<dbReference type="InterPro" id="IPR036389">
    <property type="entry name" value="RNase_III_sf"/>
</dbReference>
<gene>
    <name evidence="3" type="ORF">BU26DRAFT_557166</name>
</gene>
<evidence type="ECO:0000256" key="1">
    <source>
        <dbReference type="SAM" id="MobiDB-lite"/>
    </source>
</evidence>
<feature type="region of interest" description="Disordered" evidence="1">
    <location>
        <begin position="294"/>
        <end position="320"/>
    </location>
</feature>
<dbReference type="Gene3D" id="1.10.1520.10">
    <property type="entry name" value="Ribonuclease III domain"/>
    <property type="match status" value="1"/>
</dbReference>
<sequence length="332" mass="36794">MARRHWLVRRFKRFGKHVTAVIYGETSEPGTSSSAFSRCAKAARHEQQPALDYVATQSTACSLNQHTNLPNSKEDMEQISNRAFYPLASRPTAPALGPRSGIPDLFYRRDSIYFHLSTRQLRWQFMPPKFHHDVFDAAKRVNNVEATIGHTFRNKMLCVEALKMSGMHSPLYFDGSIHPVAPNNRLALLGDRVLSLQYVRFEQYTEMDQDTVTRASLAVKGRALGFHEAILQSPGMQSAKANMVAETFEAILGAAYVDSGNQLSAVTRVIKRIGLDEHRLLKVPQSLAQELAQEMGEGRAGADAAADIQPKRGEVDVSAEEPALIRGISSSG</sequence>
<dbReference type="GO" id="GO:0004525">
    <property type="term" value="F:ribonuclease III activity"/>
    <property type="evidence" value="ECO:0007669"/>
    <property type="project" value="InterPro"/>
</dbReference>
<dbReference type="GeneID" id="54585756"/>
<dbReference type="CDD" id="cd00593">
    <property type="entry name" value="RIBOc"/>
    <property type="match status" value="1"/>
</dbReference>
<reference evidence="3" key="1">
    <citation type="journal article" date="2020" name="Stud. Mycol.">
        <title>101 Dothideomycetes genomes: a test case for predicting lifestyles and emergence of pathogens.</title>
        <authorList>
            <person name="Haridas S."/>
            <person name="Albert R."/>
            <person name="Binder M."/>
            <person name="Bloem J."/>
            <person name="Labutti K."/>
            <person name="Salamov A."/>
            <person name="Andreopoulos B."/>
            <person name="Baker S."/>
            <person name="Barry K."/>
            <person name="Bills G."/>
            <person name="Bluhm B."/>
            <person name="Cannon C."/>
            <person name="Castanera R."/>
            <person name="Culley D."/>
            <person name="Daum C."/>
            <person name="Ezra D."/>
            <person name="Gonzalez J."/>
            <person name="Henrissat B."/>
            <person name="Kuo A."/>
            <person name="Liang C."/>
            <person name="Lipzen A."/>
            <person name="Lutzoni F."/>
            <person name="Magnuson J."/>
            <person name="Mondo S."/>
            <person name="Nolan M."/>
            <person name="Ohm R."/>
            <person name="Pangilinan J."/>
            <person name="Park H.-J."/>
            <person name="Ramirez L."/>
            <person name="Alfaro M."/>
            <person name="Sun H."/>
            <person name="Tritt A."/>
            <person name="Yoshinaga Y."/>
            <person name="Zwiers L.-H."/>
            <person name="Turgeon B."/>
            <person name="Goodwin S."/>
            <person name="Spatafora J."/>
            <person name="Crous P."/>
            <person name="Grigoriev I."/>
        </authorList>
    </citation>
    <scope>NUCLEOTIDE SEQUENCE</scope>
    <source>
        <strain evidence="3">CBS 122368</strain>
    </source>
</reference>
<dbReference type="InterPro" id="IPR000999">
    <property type="entry name" value="RNase_III_dom"/>
</dbReference>
<proteinExistence type="predicted"/>
<dbReference type="Proteomes" id="UP000800094">
    <property type="component" value="Unassembled WGS sequence"/>
</dbReference>
<accession>A0A6A6IYX3</accession>
<feature type="domain" description="RNase III" evidence="2">
    <location>
        <begin position="141"/>
        <end position="260"/>
    </location>
</feature>
<protein>
    <recommendedName>
        <fullName evidence="2">RNase III domain-containing protein</fullName>
    </recommendedName>
</protein>
<name>A0A6A6IYX3_9PLEO</name>
<dbReference type="AlphaFoldDB" id="A0A6A6IYX3"/>
<dbReference type="RefSeq" id="XP_033690663.1">
    <property type="nucleotide sequence ID" value="XM_033832426.1"/>
</dbReference>
<evidence type="ECO:0000259" key="2">
    <source>
        <dbReference type="PROSITE" id="PS50142"/>
    </source>
</evidence>
<dbReference type="EMBL" id="ML987189">
    <property type="protein sequence ID" value="KAF2255659.1"/>
    <property type="molecule type" value="Genomic_DNA"/>
</dbReference>
<organism evidence="3 4">
    <name type="scientific">Trematosphaeria pertusa</name>
    <dbReference type="NCBI Taxonomy" id="390896"/>
    <lineage>
        <taxon>Eukaryota</taxon>
        <taxon>Fungi</taxon>
        <taxon>Dikarya</taxon>
        <taxon>Ascomycota</taxon>
        <taxon>Pezizomycotina</taxon>
        <taxon>Dothideomycetes</taxon>
        <taxon>Pleosporomycetidae</taxon>
        <taxon>Pleosporales</taxon>
        <taxon>Massarineae</taxon>
        <taxon>Trematosphaeriaceae</taxon>
        <taxon>Trematosphaeria</taxon>
    </lineage>
</organism>
<dbReference type="OrthoDB" id="67027at2759"/>
<evidence type="ECO:0000313" key="3">
    <source>
        <dbReference type="EMBL" id="KAF2255659.1"/>
    </source>
</evidence>
<dbReference type="SUPFAM" id="SSF69065">
    <property type="entry name" value="RNase III domain-like"/>
    <property type="match status" value="1"/>
</dbReference>
<keyword evidence="4" id="KW-1185">Reference proteome</keyword>
<dbReference type="PROSITE" id="PS50142">
    <property type="entry name" value="RNASE_3_2"/>
    <property type="match status" value="1"/>
</dbReference>
<dbReference type="GO" id="GO:0006396">
    <property type="term" value="P:RNA processing"/>
    <property type="evidence" value="ECO:0007669"/>
    <property type="project" value="InterPro"/>
</dbReference>